<reference evidence="4" key="1">
    <citation type="submission" date="2017-08" db="EMBL/GenBank/DDBJ databases">
        <authorList>
            <person name="Varghese N."/>
            <person name="Submissions S."/>
        </authorList>
    </citation>
    <scope>NUCLEOTIDE SEQUENCE [LARGE SCALE GENOMIC DNA]</scope>
    <source>
        <strain evidence="4">JA234</strain>
    </source>
</reference>
<protein>
    <submittedName>
        <fullName evidence="3">Uncharacterized protein</fullName>
    </submittedName>
</protein>
<keyword evidence="4" id="KW-1185">Reference proteome</keyword>
<dbReference type="PROSITE" id="PS51257">
    <property type="entry name" value="PROKAR_LIPOPROTEIN"/>
    <property type="match status" value="1"/>
</dbReference>
<dbReference type="Proteomes" id="UP000219467">
    <property type="component" value="Unassembled WGS sequence"/>
</dbReference>
<keyword evidence="2" id="KW-0732">Signal</keyword>
<feature type="signal peptide" evidence="2">
    <location>
        <begin position="1"/>
        <end position="22"/>
    </location>
</feature>
<dbReference type="OrthoDB" id="8592692at2"/>
<evidence type="ECO:0000313" key="4">
    <source>
        <dbReference type="Proteomes" id="UP000219467"/>
    </source>
</evidence>
<evidence type="ECO:0000256" key="2">
    <source>
        <dbReference type="SAM" id="SignalP"/>
    </source>
</evidence>
<name>A0A285CN65_9RHOB</name>
<dbReference type="AlphaFoldDB" id="A0A285CN65"/>
<dbReference type="RefSeq" id="WP_097029429.1">
    <property type="nucleotide sequence ID" value="NZ_OAOQ01000002.1"/>
</dbReference>
<evidence type="ECO:0000313" key="3">
    <source>
        <dbReference type="EMBL" id="SNX68982.1"/>
    </source>
</evidence>
<accession>A0A285CN65</accession>
<proteinExistence type="predicted"/>
<organism evidence="3 4">
    <name type="scientific">Cereibacter ovatus</name>
    <dbReference type="NCBI Taxonomy" id="439529"/>
    <lineage>
        <taxon>Bacteria</taxon>
        <taxon>Pseudomonadati</taxon>
        <taxon>Pseudomonadota</taxon>
        <taxon>Alphaproteobacteria</taxon>
        <taxon>Rhodobacterales</taxon>
        <taxon>Paracoccaceae</taxon>
        <taxon>Cereibacter</taxon>
    </lineage>
</organism>
<evidence type="ECO:0000256" key="1">
    <source>
        <dbReference type="SAM" id="MobiDB-lite"/>
    </source>
</evidence>
<feature type="chain" id="PRO_5012786563" evidence="2">
    <location>
        <begin position="23"/>
        <end position="157"/>
    </location>
</feature>
<sequence>MRRPLLLLAFLALGACRLGLGAEPETPGPAAAGLATAEIAVTPLDAPASAAPAPETARAAQPAPARPEAASAAAPESAVPKSAGQIACEKKGGSYVAVKSLYTCVRVPRDAGKACISGAECSGECLARSKTCAPYDPLVGCNDILDDFGRRMTLCLG</sequence>
<gene>
    <name evidence="3" type="ORF">SAMN05878503_102422</name>
</gene>
<feature type="region of interest" description="Disordered" evidence="1">
    <location>
        <begin position="47"/>
        <end position="77"/>
    </location>
</feature>
<dbReference type="EMBL" id="OAOQ01000002">
    <property type="protein sequence ID" value="SNX68982.1"/>
    <property type="molecule type" value="Genomic_DNA"/>
</dbReference>